<keyword evidence="2" id="KW-1133">Transmembrane helix</keyword>
<dbReference type="InterPro" id="IPR042274">
    <property type="entry name" value="YycH/YycI_2"/>
</dbReference>
<feature type="transmembrane region" description="Helical" evidence="2">
    <location>
        <begin position="9"/>
        <end position="28"/>
    </location>
</feature>
<dbReference type="Gene3D" id="3.30.310.160">
    <property type="entry name" value="YycH protein, domain 2"/>
    <property type="match status" value="1"/>
</dbReference>
<evidence type="ECO:0000313" key="5">
    <source>
        <dbReference type="Proteomes" id="UP000018895"/>
    </source>
</evidence>
<accession>W4QN70</accession>
<dbReference type="Pfam" id="PF07435">
    <property type="entry name" value="YycH"/>
    <property type="match status" value="1"/>
</dbReference>
<evidence type="ECO:0000256" key="1">
    <source>
        <dbReference type="SAM" id="MobiDB-lite"/>
    </source>
</evidence>
<feature type="compositionally biased region" description="Acidic residues" evidence="1">
    <location>
        <begin position="446"/>
        <end position="462"/>
    </location>
</feature>
<gene>
    <name evidence="4" type="ORF">JCM9152_4363</name>
</gene>
<evidence type="ECO:0000256" key="2">
    <source>
        <dbReference type="SAM" id="Phobius"/>
    </source>
</evidence>
<sequence length="462" mass="53266">MNKEHIKSAILIILIGMSVILSWSLYTYQPDIALLDVSSRYVSNELIGEERSLQEVIRPDQIVVHADGEKALIPRDREDFYALLEKVSQANYEADHVFMTEPYPLMTERGGIELVFPTSIPAEMFFAMLTLEDDYQTPISEIDRAFLYIHDVHDQVYMQFYSSDERRVGSLKSNISVGEFERLFIQNRDEYVTVRSLEEERAQSSLMTEHVYVTTEPMMVDTLSYGASPISIDLFRQSLFTDPSAVKYYQQSDGEDSYTDGNRMINLRHNGTFMEYGNPMFSEVQELSKHVAQAGYEFINGHGGWTDDYILTNWMRLNNREEVEFRLHMNGLPVFSIDGQDLMKLSATRSGNQIVAYSRPLFDLDSVPLNTTQRVELPSGEDVVRSLQQDDYYERQRIAKVSLGYEMEMRNPTFVTLEPHWYVLYGNRWQRIETSQVEAVSQGQTLDEEEEGAGDDDGLESN</sequence>
<reference evidence="4" key="1">
    <citation type="journal article" date="2014" name="Genome Announc.">
        <title>Draft Genome Sequences of Three Alkaliphilic Bacillus Strains, Bacillus wakoensis JCM 9140T, Bacillus akibai JCM 9157T, and Bacillus hemicellulosilyticus JCM 9152T.</title>
        <authorList>
            <person name="Yuki M."/>
            <person name="Oshima K."/>
            <person name="Suda W."/>
            <person name="Oshida Y."/>
            <person name="Kitamura K."/>
            <person name="Iida T."/>
            <person name="Hattori M."/>
            <person name="Ohkuma M."/>
        </authorList>
    </citation>
    <scope>NUCLEOTIDE SEQUENCE [LARGE SCALE GENOMIC DNA]</scope>
    <source>
        <strain evidence="4">JCM 9152</strain>
    </source>
</reference>
<keyword evidence="2" id="KW-0472">Membrane</keyword>
<dbReference type="EMBL" id="BAUU01000052">
    <property type="protein sequence ID" value="GAE32794.1"/>
    <property type="molecule type" value="Genomic_DNA"/>
</dbReference>
<feature type="region of interest" description="Disordered" evidence="1">
    <location>
        <begin position="440"/>
        <end position="462"/>
    </location>
</feature>
<evidence type="ECO:0000313" key="4">
    <source>
        <dbReference type="EMBL" id="GAE32794.1"/>
    </source>
</evidence>
<proteinExistence type="predicted"/>
<dbReference type="OrthoDB" id="2382185at2"/>
<dbReference type="CDD" id="cd15787">
    <property type="entry name" value="YycH_N"/>
    <property type="match status" value="1"/>
</dbReference>
<keyword evidence="2" id="KW-0812">Transmembrane</keyword>
<dbReference type="RefSeq" id="WP_035347331.1">
    <property type="nucleotide sequence ID" value="NZ_BAUU01000052.1"/>
</dbReference>
<dbReference type="Proteomes" id="UP000018895">
    <property type="component" value="Unassembled WGS sequence"/>
</dbReference>
<dbReference type="AlphaFoldDB" id="W4QN70"/>
<dbReference type="STRING" id="1236971.JCM9152_4363"/>
<evidence type="ECO:0000259" key="3">
    <source>
        <dbReference type="Pfam" id="PF07435"/>
    </source>
</evidence>
<comment type="caution">
    <text evidence="4">The sequence shown here is derived from an EMBL/GenBank/DDBJ whole genome shotgun (WGS) entry which is preliminary data.</text>
</comment>
<dbReference type="InterPro" id="IPR009996">
    <property type="entry name" value="YycH"/>
</dbReference>
<name>W4QN70_9BACI</name>
<keyword evidence="5" id="KW-1185">Reference proteome</keyword>
<feature type="domain" description="Regulatory protein YycH" evidence="3">
    <location>
        <begin position="4"/>
        <end position="441"/>
    </location>
</feature>
<organism evidence="4 5">
    <name type="scientific">Halalkalibacter hemicellulosilyticusJCM 9152</name>
    <dbReference type="NCBI Taxonomy" id="1236971"/>
    <lineage>
        <taxon>Bacteria</taxon>
        <taxon>Bacillati</taxon>
        <taxon>Bacillota</taxon>
        <taxon>Bacilli</taxon>
        <taxon>Bacillales</taxon>
        <taxon>Bacillaceae</taxon>
        <taxon>Halalkalibacter</taxon>
    </lineage>
</organism>
<protein>
    <submittedName>
        <fullName evidence="4">YycH protein</fullName>
    </submittedName>
</protein>